<protein>
    <submittedName>
        <fullName evidence="2">Uncharacterized protein</fullName>
    </submittedName>
</protein>
<evidence type="ECO:0000256" key="1">
    <source>
        <dbReference type="SAM" id="Phobius"/>
    </source>
</evidence>
<dbReference type="AlphaFoldDB" id="A9PB84"/>
<dbReference type="EMBL" id="EF145483">
    <property type="protein sequence ID" value="ABK93637.1"/>
    <property type="molecule type" value="mRNA"/>
</dbReference>
<evidence type="ECO:0000313" key="2">
    <source>
        <dbReference type="EMBL" id="ABK93637.1"/>
    </source>
</evidence>
<sequence length="50" mass="5846">MFHLLAGLMALLSTLQKTWTTFLWSFHHNPACQMILMIILLLKFVILCKN</sequence>
<keyword evidence="1" id="KW-0472">Membrane</keyword>
<accession>A9PB84</accession>
<organism evidence="2">
    <name type="scientific">Populus trichocarpa</name>
    <name type="common">Western balsam poplar</name>
    <name type="synonym">Populus balsamifera subsp. trichocarpa</name>
    <dbReference type="NCBI Taxonomy" id="3694"/>
    <lineage>
        <taxon>Eukaryota</taxon>
        <taxon>Viridiplantae</taxon>
        <taxon>Streptophyta</taxon>
        <taxon>Embryophyta</taxon>
        <taxon>Tracheophyta</taxon>
        <taxon>Spermatophyta</taxon>
        <taxon>Magnoliopsida</taxon>
        <taxon>eudicotyledons</taxon>
        <taxon>Gunneridae</taxon>
        <taxon>Pentapetalae</taxon>
        <taxon>rosids</taxon>
        <taxon>fabids</taxon>
        <taxon>Malpighiales</taxon>
        <taxon>Salicaceae</taxon>
        <taxon>Saliceae</taxon>
        <taxon>Populus</taxon>
    </lineage>
</organism>
<reference evidence="2" key="1">
    <citation type="journal article" date="2008" name="BMC Genomics">
        <title>Analysis of 4,664 high-quality sequence-finished poplar full-length cDNA clones and their utility for the discovery of genes responding to insect feeding.</title>
        <authorList>
            <person name="Ralph S.G."/>
            <person name="Chun H.J."/>
            <person name="Cooper D."/>
            <person name="Kirkpatrick R."/>
            <person name="Kolosova N."/>
            <person name="Gunter L."/>
            <person name="Tuskan G.A."/>
            <person name="Douglas C.J."/>
            <person name="Holt R.A."/>
            <person name="Jones S.J."/>
            <person name="Marra M.A."/>
            <person name="Bohlmann J."/>
        </authorList>
    </citation>
    <scope>NUCLEOTIDE SEQUENCE</scope>
    <source>
        <tissue evidence="2">Phloem and cambium</tissue>
    </source>
</reference>
<name>A9PB84_POPTR</name>
<keyword evidence="1" id="KW-0812">Transmembrane</keyword>
<feature type="transmembrane region" description="Helical" evidence="1">
    <location>
        <begin position="30"/>
        <end position="48"/>
    </location>
</feature>
<proteinExistence type="evidence at transcript level"/>
<keyword evidence="1" id="KW-1133">Transmembrane helix</keyword>